<keyword evidence="3" id="KW-0119">Carbohydrate metabolism</keyword>
<dbReference type="Proteomes" id="UP000000759">
    <property type="component" value="Chromosome 11"/>
</dbReference>
<dbReference type="GO" id="GO:0006004">
    <property type="term" value="P:fucose metabolic process"/>
    <property type="evidence" value="ECO:0007669"/>
    <property type="project" value="UniProtKB-KW"/>
</dbReference>
<dbReference type="FunFam" id="3.40.50.11350:FF:000014">
    <property type="entry name" value="Uncharacterized protein"/>
    <property type="match status" value="1"/>
</dbReference>
<gene>
    <name evidence="4" type="ORF">PHATR_36808</name>
</gene>
<keyword evidence="2" id="KW-0294">Fucose metabolism</keyword>
<dbReference type="AlphaFoldDB" id="B5Y3Q8"/>
<dbReference type="eggNOG" id="ENOG502S0D4">
    <property type="taxonomic scope" value="Eukaryota"/>
</dbReference>
<dbReference type="OMA" id="DCALAIP"/>
<dbReference type="EMBL" id="CP001141">
    <property type="protein sequence ID" value="ACI65352.1"/>
    <property type="molecule type" value="Genomic_DNA"/>
</dbReference>
<keyword evidence="1" id="KW-0808">Transferase</keyword>
<dbReference type="GeneID" id="7204651"/>
<dbReference type="Pfam" id="PF10250">
    <property type="entry name" value="O-FucT"/>
    <property type="match status" value="1"/>
</dbReference>
<dbReference type="GO" id="GO:0016740">
    <property type="term" value="F:transferase activity"/>
    <property type="evidence" value="ECO:0007669"/>
    <property type="project" value="UniProtKB-KW"/>
</dbReference>
<evidence type="ECO:0000313" key="5">
    <source>
        <dbReference type="Proteomes" id="UP000000759"/>
    </source>
</evidence>
<dbReference type="InterPro" id="IPR019378">
    <property type="entry name" value="GDP-Fuc_O-FucTrfase"/>
</dbReference>
<dbReference type="PANTHER" id="PTHR31469">
    <property type="entry name" value="OS07G0633600 PROTEIN"/>
    <property type="match status" value="1"/>
</dbReference>
<name>B5Y3Q8_PHATC</name>
<dbReference type="HOGENOM" id="CLU_025546_0_0_1"/>
<reference evidence="4 5" key="1">
    <citation type="journal article" date="2008" name="Nature">
        <title>The Phaeodactylum genome reveals the evolutionary history of diatom genomes.</title>
        <authorList>
            <person name="Bowler C."/>
            <person name="Allen A.E."/>
            <person name="Badger J.H."/>
            <person name="Grimwood J."/>
            <person name="Jabbari K."/>
            <person name="Kuo A."/>
            <person name="Maheswari U."/>
            <person name="Martens C."/>
            <person name="Maumus F."/>
            <person name="Otillar R.P."/>
            <person name="Rayko E."/>
            <person name="Salamov A."/>
            <person name="Vandepoele K."/>
            <person name="Beszteri B."/>
            <person name="Gruber A."/>
            <person name="Heijde M."/>
            <person name="Katinka M."/>
            <person name="Mock T."/>
            <person name="Valentin K."/>
            <person name="Verret F."/>
            <person name="Berges J.A."/>
            <person name="Brownlee C."/>
            <person name="Cadoret J.P."/>
            <person name="Chiovitti A."/>
            <person name="Choi C.J."/>
            <person name="Coesel S."/>
            <person name="De Martino A."/>
            <person name="Detter J.C."/>
            <person name="Durkin C."/>
            <person name="Falciatore A."/>
            <person name="Fournet J."/>
            <person name="Haruta M."/>
            <person name="Huysman M.J."/>
            <person name="Jenkins B.D."/>
            <person name="Jiroutova K."/>
            <person name="Jorgensen R.E."/>
            <person name="Joubert Y."/>
            <person name="Kaplan A."/>
            <person name="Kroger N."/>
            <person name="Kroth P.G."/>
            <person name="La Roche J."/>
            <person name="Lindquist E."/>
            <person name="Lommer M."/>
            <person name="Martin-Jezequel V."/>
            <person name="Lopez P.J."/>
            <person name="Lucas S."/>
            <person name="Mangogna M."/>
            <person name="McGinnis K."/>
            <person name="Medlin L.K."/>
            <person name="Montsant A."/>
            <person name="Oudot-Le Secq M.P."/>
            <person name="Napoli C."/>
            <person name="Obornik M."/>
            <person name="Parker M.S."/>
            <person name="Petit J.L."/>
            <person name="Porcel B.M."/>
            <person name="Poulsen N."/>
            <person name="Robison M."/>
            <person name="Rychlewski L."/>
            <person name="Rynearson T.A."/>
            <person name="Schmutz J."/>
            <person name="Shapiro H."/>
            <person name="Siaut M."/>
            <person name="Stanley M."/>
            <person name="Sussman M.R."/>
            <person name="Taylor A.R."/>
            <person name="Vardi A."/>
            <person name="von Dassow P."/>
            <person name="Vyverman W."/>
            <person name="Willis A."/>
            <person name="Wyrwicz L.S."/>
            <person name="Rokhsar D.S."/>
            <person name="Weissenbach J."/>
            <person name="Armbrust E.V."/>
            <person name="Green B.R."/>
            <person name="Van de Peer Y."/>
            <person name="Grigoriev I.V."/>
        </authorList>
    </citation>
    <scope>NUCLEOTIDE SEQUENCE [LARGE SCALE GENOMIC DNA]</scope>
    <source>
        <strain evidence="4 5">CCAP 1055/1</strain>
    </source>
</reference>
<evidence type="ECO:0000313" key="4">
    <source>
        <dbReference type="EMBL" id="ACI65352.1"/>
    </source>
</evidence>
<dbReference type="RefSeq" id="XP_002185882.1">
    <property type="nucleotide sequence ID" value="XM_002185846.1"/>
</dbReference>
<organism evidence="4 5">
    <name type="scientific">Phaeodactylum tricornutum (strain CCAP 1055/1)</name>
    <dbReference type="NCBI Taxonomy" id="556484"/>
    <lineage>
        <taxon>Eukaryota</taxon>
        <taxon>Sar</taxon>
        <taxon>Stramenopiles</taxon>
        <taxon>Ochrophyta</taxon>
        <taxon>Bacillariophyta</taxon>
        <taxon>Bacillariophyceae</taxon>
        <taxon>Bacillariophycidae</taxon>
        <taxon>Naviculales</taxon>
        <taxon>Phaeodactylaceae</taxon>
        <taxon>Phaeodactylum</taxon>
    </lineage>
</organism>
<reference evidence="5" key="2">
    <citation type="submission" date="2008-08" db="EMBL/GenBank/DDBJ databases">
        <authorList>
            <consortium name="Diatom Consortium"/>
            <person name="Grigoriev I."/>
            <person name="Grimwood J."/>
            <person name="Kuo A."/>
            <person name="Otillar R.P."/>
            <person name="Salamov A."/>
            <person name="Detter J.C."/>
            <person name="Lindquist E."/>
            <person name="Shapiro H."/>
            <person name="Lucas S."/>
            <person name="Glavina del Rio T."/>
            <person name="Pitluck S."/>
            <person name="Rokhsar D."/>
            <person name="Bowler C."/>
        </authorList>
    </citation>
    <scope>GENOME REANNOTATION</scope>
    <source>
        <strain evidence="5">CCAP 1055/1</strain>
    </source>
</reference>
<keyword evidence="5" id="KW-1185">Reference proteome</keyword>
<dbReference type="Gene3D" id="3.40.50.11340">
    <property type="match status" value="1"/>
</dbReference>
<accession>B5Y3Q8</accession>
<dbReference type="OrthoDB" id="202494at2759"/>
<evidence type="ECO:0000256" key="1">
    <source>
        <dbReference type="ARBA" id="ARBA00022679"/>
    </source>
</evidence>
<dbReference type="KEGG" id="pti:PHATR_36808"/>
<dbReference type="Gene3D" id="3.40.50.11350">
    <property type="match status" value="1"/>
</dbReference>
<dbReference type="CDD" id="cd11296">
    <property type="entry name" value="O-FucT_like"/>
    <property type="match status" value="2"/>
</dbReference>
<proteinExistence type="predicted"/>
<dbReference type="PANTHER" id="PTHR31469:SF8">
    <property type="entry name" value="OS07G0641000 PROTEIN"/>
    <property type="match status" value="1"/>
</dbReference>
<protein>
    <submittedName>
        <fullName evidence="4">Uncharacterized protein</fullName>
    </submittedName>
</protein>
<dbReference type="InParanoid" id="B5Y3Q8"/>
<dbReference type="PaxDb" id="2850-Phatr36808"/>
<evidence type="ECO:0000256" key="3">
    <source>
        <dbReference type="ARBA" id="ARBA00023277"/>
    </source>
</evidence>
<evidence type="ECO:0000256" key="2">
    <source>
        <dbReference type="ARBA" id="ARBA00023253"/>
    </source>
</evidence>
<sequence length="559" mass="64484">MYWWQFWKQEYSSTPHSLTGPSTPSFDDWKKASLTKINAIPHFEAVAGLQCHDHGGPTDSLAAEEMVYWRDIPKDASFASPFRSTASSSQRNQYLTFEPDEGGWNNIRMAMETAVTLALAMGRILVLPPEQNIYLLFDDSHQKKTFSFKDFFHLDAVQAENAGLEIWTFEQFLEREAMQGGLVQMTTGQISFPPDNRTNWDGLVRNWDSATAGQGRVLWSWVRNVTTHLPWSGSQCVAAFPSTSGAAGVERLEQTIQSVLANDESLPGGQGTQKWKQRVNSYRNNPTPTNASTALRLAEMLANRQELCIYDETLQQAKILHVKGEERSGFRLLLHFYAFLFFEDWRHDLWMKRFVRDHLRYIDEIQCAAARVVQALRERARQHGGENATNSGFDSFHIRRGDFQYQSVRIDAEELYELNSRRFLAEQRTVFVATDEKDDAFFGPLREHYHLYMLKDFKDLVSNVNPNYYGMLDQLIASKGDTFIGTYYSTFSAYINRMRGYASQKDTKKDFELGTMESFYFAPAAHPDLRKIMRSYHSLEQPFWAHEFPVAWRDIDHGV</sequence>